<dbReference type="InterPro" id="IPR020901">
    <property type="entry name" value="Prtase_inh_Kunz-CS"/>
</dbReference>
<evidence type="ECO:0000256" key="3">
    <source>
        <dbReference type="ARBA" id="ARBA00022729"/>
    </source>
</evidence>
<comment type="caution">
    <text evidence="11">The sequence shown here is derived from an EMBL/GenBank/DDBJ whole genome shotgun (WGS) entry which is preliminary data.</text>
</comment>
<dbReference type="FunFam" id="4.10.410.10:FF:000027">
    <property type="entry name" value="Si:dkeyp-73b11.8"/>
    <property type="match status" value="1"/>
</dbReference>
<dbReference type="FunFam" id="2.10.25.10:FF:000038">
    <property type="entry name" value="Fibrillin 2"/>
    <property type="match status" value="1"/>
</dbReference>
<evidence type="ECO:0000256" key="5">
    <source>
        <dbReference type="ARBA" id="ARBA00022900"/>
    </source>
</evidence>
<evidence type="ECO:0000256" key="8">
    <source>
        <dbReference type="SAM" id="SignalP"/>
    </source>
</evidence>
<evidence type="ECO:0000259" key="10">
    <source>
        <dbReference type="PROSITE" id="PS50279"/>
    </source>
</evidence>
<dbReference type="SUPFAM" id="SSF57196">
    <property type="entry name" value="EGF/Laminin"/>
    <property type="match status" value="1"/>
</dbReference>
<dbReference type="SUPFAM" id="SSF57362">
    <property type="entry name" value="BPTI-like"/>
    <property type="match status" value="1"/>
</dbReference>
<dbReference type="InterPro" id="IPR000742">
    <property type="entry name" value="EGF"/>
</dbReference>
<keyword evidence="12" id="KW-1185">Reference proteome</keyword>
<gene>
    <name evidence="11" type="ORF">CYNAS_LOCUS2943</name>
</gene>
<dbReference type="PANTHER" id="PTHR10083">
    <property type="entry name" value="KUNITZ-TYPE PROTEASE INHIBITOR-RELATED"/>
    <property type="match status" value="1"/>
</dbReference>
<dbReference type="GO" id="GO:0005615">
    <property type="term" value="C:extracellular space"/>
    <property type="evidence" value="ECO:0007669"/>
    <property type="project" value="TreeGrafter"/>
</dbReference>
<dbReference type="SMART" id="SM00181">
    <property type="entry name" value="EGF"/>
    <property type="match status" value="2"/>
</dbReference>
<evidence type="ECO:0000256" key="7">
    <source>
        <dbReference type="PROSITE-ProRule" id="PRU00076"/>
    </source>
</evidence>
<dbReference type="PROSITE" id="PS01187">
    <property type="entry name" value="EGF_CA"/>
    <property type="match status" value="1"/>
</dbReference>
<dbReference type="PANTHER" id="PTHR10083:SF374">
    <property type="entry name" value="BPTI_KUNITZ INHIBITOR DOMAIN-CONTAINING PROTEIN"/>
    <property type="match status" value="1"/>
</dbReference>
<name>A0AA36DPQ1_CYLNA</name>
<dbReference type="PROSITE" id="PS50026">
    <property type="entry name" value="EGF_3"/>
    <property type="match status" value="1"/>
</dbReference>
<keyword evidence="4" id="KW-0677">Repeat</keyword>
<proteinExistence type="predicted"/>
<dbReference type="Pfam" id="PF00014">
    <property type="entry name" value="Kunitz_BPTI"/>
    <property type="match status" value="1"/>
</dbReference>
<feature type="chain" id="PRO_5041449914" evidence="8">
    <location>
        <begin position="17"/>
        <end position="239"/>
    </location>
</feature>
<evidence type="ECO:0000256" key="4">
    <source>
        <dbReference type="ARBA" id="ARBA00022737"/>
    </source>
</evidence>
<dbReference type="Pfam" id="PF07645">
    <property type="entry name" value="EGF_CA"/>
    <property type="match status" value="1"/>
</dbReference>
<reference evidence="11" key="1">
    <citation type="submission" date="2023-07" db="EMBL/GenBank/DDBJ databases">
        <authorList>
            <consortium name="CYATHOMIX"/>
        </authorList>
    </citation>
    <scope>NUCLEOTIDE SEQUENCE</scope>
    <source>
        <strain evidence="11">N/A</strain>
    </source>
</reference>
<keyword evidence="1 7" id="KW-0245">EGF-like domain</keyword>
<dbReference type="Gene3D" id="4.10.410.10">
    <property type="entry name" value="Pancreatic trypsin inhibitor Kunitz domain"/>
    <property type="match status" value="1"/>
</dbReference>
<dbReference type="SMART" id="SM00131">
    <property type="entry name" value="KU"/>
    <property type="match status" value="1"/>
</dbReference>
<evidence type="ECO:0000256" key="6">
    <source>
        <dbReference type="ARBA" id="ARBA00023157"/>
    </source>
</evidence>
<keyword evidence="3 8" id="KW-0732">Signal</keyword>
<organism evidence="11 12">
    <name type="scientific">Cylicocyclus nassatus</name>
    <name type="common">Nematode worm</name>
    <dbReference type="NCBI Taxonomy" id="53992"/>
    <lineage>
        <taxon>Eukaryota</taxon>
        <taxon>Metazoa</taxon>
        <taxon>Ecdysozoa</taxon>
        <taxon>Nematoda</taxon>
        <taxon>Chromadorea</taxon>
        <taxon>Rhabditida</taxon>
        <taxon>Rhabditina</taxon>
        <taxon>Rhabditomorpha</taxon>
        <taxon>Strongyloidea</taxon>
        <taxon>Strongylidae</taxon>
        <taxon>Cylicocyclus</taxon>
    </lineage>
</organism>
<dbReference type="PROSITE" id="PS50279">
    <property type="entry name" value="BPTI_KUNITZ_2"/>
    <property type="match status" value="1"/>
</dbReference>
<accession>A0AA36DPQ1</accession>
<dbReference type="InterPro" id="IPR049883">
    <property type="entry name" value="NOTCH1_EGF-like"/>
</dbReference>
<dbReference type="InterPro" id="IPR000152">
    <property type="entry name" value="EGF-type_Asp/Asn_hydroxyl_site"/>
</dbReference>
<dbReference type="PROSITE" id="PS00010">
    <property type="entry name" value="ASX_HYDROXYL"/>
    <property type="match status" value="1"/>
</dbReference>
<dbReference type="PROSITE" id="PS01186">
    <property type="entry name" value="EGF_2"/>
    <property type="match status" value="1"/>
</dbReference>
<dbReference type="GO" id="GO:0005509">
    <property type="term" value="F:calcium ion binding"/>
    <property type="evidence" value="ECO:0007669"/>
    <property type="project" value="InterPro"/>
</dbReference>
<feature type="signal peptide" evidence="8">
    <location>
        <begin position="1"/>
        <end position="16"/>
    </location>
</feature>
<dbReference type="InterPro" id="IPR036880">
    <property type="entry name" value="Kunitz_BPTI_sf"/>
</dbReference>
<keyword evidence="2" id="KW-0646">Protease inhibitor</keyword>
<dbReference type="SMART" id="SM00179">
    <property type="entry name" value="EGF_CA"/>
    <property type="match status" value="1"/>
</dbReference>
<protein>
    <submittedName>
        <fullName evidence="11">Uncharacterized protein</fullName>
    </submittedName>
</protein>
<sequence length="239" mass="26402">MLPVIVWLFLISLTRCEDPPSSQLQPPRVRNRRAVDLCKLPMDSGSCSRELIRYYYDAADDDCKRFTYSGCGGNANRFMRRVNCRNRCVKNKDSLGKSIEPPKKLSVVERSSNDTKVFQTHPTTTTSTTKLWTTAATALTSKTARTASVKRIEITKASPNIRSCPDCDPFYGICEEDGKCGCIPGFRKLGKICIDVNECNRPNACPPNAHCVNTLGSFRCDCPAGFGPDGDCAVKKGKN</sequence>
<comment type="caution">
    <text evidence="7">Lacks conserved residue(s) required for the propagation of feature annotation.</text>
</comment>
<dbReference type="InterPro" id="IPR050098">
    <property type="entry name" value="TFPI/VKTCI-like"/>
</dbReference>
<keyword evidence="5" id="KW-0722">Serine protease inhibitor</keyword>
<dbReference type="InterPro" id="IPR002223">
    <property type="entry name" value="Kunitz_BPTI"/>
</dbReference>
<dbReference type="CDD" id="cd00054">
    <property type="entry name" value="EGF_CA"/>
    <property type="match status" value="1"/>
</dbReference>
<feature type="domain" description="BPTI/Kunitz inhibitor" evidence="10">
    <location>
        <begin position="38"/>
        <end position="88"/>
    </location>
</feature>
<keyword evidence="6" id="KW-1015">Disulfide bond</keyword>
<dbReference type="EMBL" id="CATQJL010000001">
    <property type="protein sequence ID" value="CAJ0590960.1"/>
    <property type="molecule type" value="Genomic_DNA"/>
</dbReference>
<dbReference type="PROSITE" id="PS00280">
    <property type="entry name" value="BPTI_KUNITZ_1"/>
    <property type="match status" value="1"/>
</dbReference>
<dbReference type="Gene3D" id="2.10.25.10">
    <property type="entry name" value="Laminin"/>
    <property type="match status" value="1"/>
</dbReference>
<dbReference type="AlphaFoldDB" id="A0AA36DPQ1"/>
<dbReference type="PRINTS" id="PR00759">
    <property type="entry name" value="BASICPTASE"/>
</dbReference>
<dbReference type="InterPro" id="IPR018097">
    <property type="entry name" value="EGF_Ca-bd_CS"/>
</dbReference>
<dbReference type="InterPro" id="IPR001881">
    <property type="entry name" value="EGF-like_Ca-bd_dom"/>
</dbReference>
<evidence type="ECO:0000256" key="2">
    <source>
        <dbReference type="ARBA" id="ARBA00022690"/>
    </source>
</evidence>
<evidence type="ECO:0000313" key="12">
    <source>
        <dbReference type="Proteomes" id="UP001176961"/>
    </source>
</evidence>
<dbReference type="CDD" id="cd00109">
    <property type="entry name" value="Kunitz-type"/>
    <property type="match status" value="1"/>
</dbReference>
<evidence type="ECO:0000259" key="9">
    <source>
        <dbReference type="PROSITE" id="PS50026"/>
    </source>
</evidence>
<feature type="domain" description="EGF-like" evidence="9">
    <location>
        <begin position="195"/>
        <end position="233"/>
    </location>
</feature>
<dbReference type="GO" id="GO:0004867">
    <property type="term" value="F:serine-type endopeptidase inhibitor activity"/>
    <property type="evidence" value="ECO:0007669"/>
    <property type="project" value="UniProtKB-KW"/>
</dbReference>
<evidence type="ECO:0000256" key="1">
    <source>
        <dbReference type="ARBA" id="ARBA00022536"/>
    </source>
</evidence>
<dbReference type="Proteomes" id="UP001176961">
    <property type="component" value="Unassembled WGS sequence"/>
</dbReference>
<evidence type="ECO:0000313" key="11">
    <source>
        <dbReference type="EMBL" id="CAJ0590960.1"/>
    </source>
</evidence>